<accession>A0AAV6VXC5</accession>
<dbReference type="Pfam" id="PF01287">
    <property type="entry name" value="eIF-5a"/>
    <property type="match status" value="1"/>
</dbReference>
<dbReference type="SMART" id="SM00192">
    <property type="entry name" value="LDLa"/>
    <property type="match status" value="10"/>
</dbReference>
<dbReference type="FunFam" id="2.30.30.30:FF:000007">
    <property type="entry name" value="Eukaryotic translation initiation factor 5A"/>
    <property type="match status" value="1"/>
</dbReference>
<keyword evidence="11" id="KW-0251">Elongation factor</keyword>
<dbReference type="GO" id="GO:0003746">
    <property type="term" value="F:translation elongation factor activity"/>
    <property type="evidence" value="ECO:0007669"/>
    <property type="project" value="UniProtKB-KW"/>
</dbReference>
<feature type="repeat" description="LDL-receptor class B" evidence="22">
    <location>
        <begin position="2126"/>
        <end position="2167"/>
    </location>
</feature>
<evidence type="ECO:0000256" key="8">
    <source>
        <dbReference type="ARBA" id="ARBA00022692"/>
    </source>
</evidence>
<feature type="repeat" description="LDL-receptor class B" evidence="22">
    <location>
        <begin position="1533"/>
        <end position="1575"/>
    </location>
</feature>
<comment type="similarity">
    <text evidence="3">Belongs to the eIF-5A family.</text>
</comment>
<feature type="domain" description="EGF-like" evidence="24">
    <location>
        <begin position="1402"/>
        <end position="1438"/>
    </location>
</feature>
<evidence type="ECO:0000256" key="13">
    <source>
        <dbReference type="ARBA" id="ARBA00022917"/>
    </source>
</evidence>
<feature type="disulfide bond" evidence="21">
    <location>
        <begin position="1301"/>
        <end position="1316"/>
    </location>
</feature>
<keyword evidence="6" id="KW-0245">EGF-like domain</keyword>
<dbReference type="GO" id="GO:0045905">
    <property type="term" value="P:positive regulation of translational termination"/>
    <property type="evidence" value="ECO:0007669"/>
    <property type="project" value="InterPro"/>
</dbReference>
<feature type="disulfide bond" evidence="21">
    <location>
        <begin position="1177"/>
        <end position="1192"/>
    </location>
</feature>
<dbReference type="SMART" id="SM01376">
    <property type="entry name" value="eIF-5a"/>
    <property type="match status" value="1"/>
</dbReference>
<dbReference type="PRINTS" id="PR00261">
    <property type="entry name" value="LDLRECEPTOR"/>
</dbReference>
<dbReference type="Gene3D" id="2.40.50.140">
    <property type="entry name" value="Nucleic acid-binding proteins"/>
    <property type="match status" value="1"/>
</dbReference>
<feature type="repeat" description="LDL-receptor class B" evidence="22">
    <location>
        <begin position="834"/>
        <end position="883"/>
    </location>
</feature>
<dbReference type="InterPro" id="IPR008991">
    <property type="entry name" value="Translation_prot_SH3-like_sf"/>
</dbReference>
<dbReference type="SMART" id="SM00135">
    <property type="entry name" value="LY"/>
    <property type="match status" value="24"/>
</dbReference>
<dbReference type="GO" id="GO:0005737">
    <property type="term" value="C:cytoplasm"/>
    <property type="evidence" value="ECO:0007669"/>
    <property type="project" value="UniProtKB-SubCell"/>
</dbReference>
<dbReference type="SMART" id="SM00179">
    <property type="entry name" value="EGF_CA"/>
    <property type="match status" value="3"/>
</dbReference>
<organism evidence="26 27">
    <name type="scientific">Oedothorax gibbosus</name>
    <dbReference type="NCBI Taxonomy" id="931172"/>
    <lineage>
        <taxon>Eukaryota</taxon>
        <taxon>Metazoa</taxon>
        <taxon>Ecdysozoa</taxon>
        <taxon>Arthropoda</taxon>
        <taxon>Chelicerata</taxon>
        <taxon>Arachnida</taxon>
        <taxon>Araneae</taxon>
        <taxon>Araneomorphae</taxon>
        <taxon>Entelegynae</taxon>
        <taxon>Araneoidea</taxon>
        <taxon>Linyphiidae</taxon>
        <taxon>Erigoninae</taxon>
        <taxon>Oedothorax</taxon>
    </lineage>
</organism>
<evidence type="ECO:0000313" key="26">
    <source>
        <dbReference type="EMBL" id="KAG8200379.1"/>
    </source>
</evidence>
<dbReference type="Gene3D" id="2.30.30.30">
    <property type="match status" value="1"/>
</dbReference>
<feature type="domain" description="EGF-like" evidence="24">
    <location>
        <begin position="1072"/>
        <end position="1111"/>
    </location>
</feature>
<keyword evidence="16" id="KW-0472">Membrane</keyword>
<feature type="domain" description="EGF-like" evidence="24">
    <location>
        <begin position="2356"/>
        <end position="2402"/>
    </location>
</feature>
<keyword evidence="27" id="KW-1185">Reference proteome</keyword>
<feature type="repeat" description="LDL-receptor class B" evidence="22">
    <location>
        <begin position="790"/>
        <end position="833"/>
    </location>
</feature>
<dbReference type="Gene3D" id="2.10.25.10">
    <property type="entry name" value="Laminin"/>
    <property type="match status" value="1"/>
</dbReference>
<evidence type="ECO:0000256" key="5">
    <source>
        <dbReference type="ARBA" id="ARBA00022490"/>
    </source>
</evidence>
<evidence type="ECO:0000256" key="22">
    <source>
        <dbReference type="PROSITE-ProRule" id="PRU00461"/>
    </source>
</evidence>
<feature type="disulfide bond" evidence="21">
    <location>
        <begin position="1158"/>
        <end position="1170"/>
    </location>
</feature>
<evidence type="ECO:0000256" key="19">
    <source>
        <dbReference type="ARBA" id="ARBA00023180"/>
    </source>
</evidence>
<dbReference type="EMBL" id="JAFNEN010000016">
    <property type="protein sequence ID" value="KAG8200379.1"/>
    <property type="molecule type" value="Genomic_DNA"/>
</dbReference>
<evidence type="ECO:0000256" key="21">
    <source>
        <dbReference type="PROSITE-ProRule" id="PRU00124"/>
    </source>
</evidence>
<evidence type="ECO:0000256" key="11">
    <source>
        <dbReference type="ARBA" id="ARBA00022768"/>
    </source>
</evidence>
<evidence type="ECO:0000256" key="12">
    <source>
        <dbReference type="ARBA" id="ARBA00022884"/>
    </source>
</evidence>
<evidence type="ECO:0000256" key="15">
    <source>
        <dbReference type="ARBA" id="ARBA00023071"/>
    </source>
</evidence>
<dbReference type="SUPFAM" id="SSF57424">
    <property type="entry name" value="LDL receptor-like module"/>
    <property type="match status" value="8"/>
</dbReference>
<dbReference type="PROSITE" id="PS51120">
    <property type="entry name" value="LDLRB"/>
    <property type="match status" value="13"/>
</dbReference>
<evidence type="ECO:0000256" key="18">
    <source>
        <dbReference type="ARBA" id="ARBA00023170"/>
    </source>
</evidence>
<dbReference type="Proteomes" id="UP000827092">
    <property type="component" value="Unassembled WGS sequence"/>
</dbReference>
<dbReference type="FunFam" id="4.10.400.10:FF:000002">
    <property type="entry name" value="Low-density lipoprotein receptor-related protein 1"/>
    <property type="match status" value="1"/>
</dbReference>
<dbReference type="CDD" id="cd00112">
    <property type="entry name" value="LDLa"/>
    <property type="match status" value="10"/>
</dbReference>
<dbReference type="CDD" id="cd04468">
    <property type="entry name" value="S1_eIF5A"/>
    <property type="match status" value="1"/>
</dbReference>
<evidence type="ECO:0000256" key="1">
    <source>
        <dbReference type="ARBA" id="ARBA00004479"/>
    </source>
</evidence>
<dbReference type="InterPro" id="IPR036055">
    <property type="entry name" value="LDL_receptor-like_sf"/>
</dbReference>
<feature type="repeat" description="LDL-receptor class B" evidence="22">
    <location>
        <begin position="509"/>
        <end position="553"/>
    </location>
</feature>
<feature type="repeat" description="LDL-receptor class B" evidence="22">
    <location>
        <begin position="2211"/>
        <end position="2254"/>
    </location>
</feature>
<dbReference type="GO" id="GO:0003723">
    <property type="term" value="F:RNA binding"/>
    <property type="evidence" value="ECO:0007669"/>
    <property type="project" value="UniProtKB-KW"/>
</dbReference>
<dbReference type="Gene3D" id="4.10.400.10">
    <property type="entry name" value="Low-density Lipoprotein Receptor"/>
    <property type="match status" value="10"/>
</dbReference>
<feature type="repeat" description="LDL-receptor class B" evidence="22">
    <location>
        <begin position="747"/>
        <end position="789"/>
    </location>
</feature>
<dbReference type="GO" id="GO:0006897">
    <property type="term" value="P:endocytosis"/>
    <property type="evidence" value="ECO:0007669"/>
    <property type="project" value="UniProtKB-KW"/>
</dbReference>
<dbReference type="InterPro" id="IPR014722">
    <property type="entry name" value="Rib_uL2_dom2"/>
</dbReference>
<dbReference type="FunFam" id="2.120.10.30:FF:000241">
    <property type="entry name" value="Low-density lipoprotein receptor-related protein 6"/>
    <property type="match status" value="3"/>
</dbReference>
<feature type="repeat" description="LDL-receptor class B" evidence="22">
    <location>
        <begin position="1625"/>
        <end position="1669"/>
    </location>
</feature>
<dbReference type="SUPFAM" id="SSF63825">
    <property type="entry name" value="YWTD domain"/>
    <property type="match status" value="6"/>
</dbReference>
<evidence type="ECO:0000256" key="14">
    <source>
        <dbReference type="ARBA" id="ARBA00022989"/>
    </source>
</evidence>
<dbReference type="GO" id="GO:0005509">
    <property type="term" value="F:calcium ion binding"/>
    <property type="evidence" value="ECO:0007669"/>
    <property type="project" value="InterPro"/>
</dbReference>
<dbReference type="InterPro" id="IPR048670">
    <property type="entry name" value="IF5A-like_N"/>
</dbReference>
<comment type="caution">
    <text evidence="21">Lacks conserved residue(s) required for the propagation of feature annotation.</text>
</comment>
<feature type="domain" description="EGF-like calcium-binding" evidence="23">
    <location>
        <begin position="977"/>
        <end position="1017"/>
    </location>
</feature>
<dbReference type="PROSITE" id="PS50068">
    <property type="entry name" value="LDLRA_2"/>
    <property type="match status" value="10"/>
</dbReference>
<evidence type="ECO:0000256" key="4">
    <source>
        <dbReference type="ARBA" id="ARBA00009939"/>
    </source>
</evidence>
<comment type="similarity">
    <text evidence="4">Belongs to the LDLR family.</text>
</comment>
<dbReference type="Pfam" id="PF00058">
    <property type="entry name" value="Ldl_recept_b"/>
    <property type="match status" value="10"/>
</dbReference>
<evidence type="ECO:0000256" key="16">
    <source>
        <dbReference type="ARBA" id="ARBA00023136"/>
    </source>
</evidence>
<feature type="repeat" description="LDL-receptor class B" evidence="22">
    <location>
        <begin position="2168"/>
        <end position="2210"/>
    </location>
</feature>
<keyword evidence="15" id="KW-0385">Hypusine</keyword>
<keyword evidence="13" id="KW-0648">Protein biosynthesis</keyword>
<dbReference type="InterPro" id="IPR000033">
    <property type="entry name" value="LDLR_classB_rpt"/>
</dbReference>
<feature type="domain" description="EGF-like" evidence="24">
    <location>
        <begin position="2039"/>
        <end position="2078"/>
    </location>
</feature>
<proteinExistence type="inferred from homology"/>
<evidence type="ECO:0000256" key="9">
    <source>
        <dbReference type="ARBA" id="ARBA00022729"/>
    </source>
</evidence>
<evidence type="ECO:0000259" key="23">
    <source>
        <dbReference type="SMART" id="SM00179"/>
    </source>
</evidence>
<feature type="domain" description="EGF-like" evidence="24">
    <location>
        <begin position="332"/>
        <end position="366"/>
    </location>
</feature>
<feature type="disulfide bond" evidence="21">
    <location>
        <begin position="1165"/>
        <end position="1183"/>
    </location>
</feature>
<dbReference type="GO" id="GO:0043235">
    <property type="term" value="C:receptor complex"/>
    <property type="evidence" value="ECO:0007669"/>
    <property type="project" value="TreeGrafter"/>
</dbReference>
<dbReference type="PANTHER" id="PTHR22722">
    <property type="entry name" value="LOW-DENSITY LIPOPROTEIN RECEPTOR-RELATED PROTEIN 2-RELATED"/>
    <property type="match status" value="1"/>
</dbReference>
<evidence type="ECO:0000256" key="20">
    <source>
        <dbReference type="ARBA" id="ARBA00067313"/>
    </source>
</evidence>
<feature type="domain" description="EGF-like calcium-binding" evidence="23">
    <location>
        <begin position="324"/>
        <end position="366"/>
    </location>
</feature>
<evidence type="ECO:0000256" key="6">
    <source>
        <dbReference type="ARBA" id="ARBA00022536"/>
    </source>
</evidence>
<evidence type="ECO:0000256" key="7">
    <source>
        <dbReference type="ARBA" id="ARBA00022583"/>
    </source>
</evidence>
<feature type="repeat" description="LDL-receptor class B" evidence="22">
    <location>
        <begin position="2541"/>
        <end position="2585"/>
    </location>
</feature>
<comment type="subcellular location">
    <subcellularLocation>
        <location evidence="2">Cytoplasm</location>
    </subcellularLocation>
    <subcellularLocation>
        <location evidence="1">Membrane</location>
        <topology evidence="1">Single-pass type I membrane protein</topology>
    </subcellularLocation>
</comment>
<dbReference type="Gene3D" id="2.120.10.30">
    <property type="entry name" value="TolB, C-terminal domain"/>
    <property type="match status" value="6"/>
</dbReference>
<protein>
    <recommendedName>
        <fullName evidence="20">Eukaryotic translation initiation factor 5A</fullName>
    </recommendedName>
</protein>
<feature type="domain" description="EGF-like calcium-binding" evidence="23">
    <location>
        <begin position="1393"/>
        <end position="1438"/>
    </location>
</feature>
<feature type="disulfide bond" evidence="21">
    <location>
        <begin position="1217"/>
        <end position="1232"/>
    </location>
</feature>
<keyword evidence="18" id="KW-0675">Receptor</keyword>
<dbReference type="GO" id="GO:0043022">
    <property type="term" value="F:ribosome binding"/>
    <property type="evidence" value="ECO:0007669"/>
    <property type="project" value="InterPro"/>
</dbReference>
<feature type="disulfide bond" evidence="21">
    <location>
        <begin position="1261"/>
        <end position="1276"/>
    </location>
</feature>
<evidence type="ECO:0000256" key="17">
    <source>
        <dbReference type="ARBA" id="ARBA00023157"/>
    </source>
</evidence>
<dbReference type="InterPro" id="IPR051221">
    <property type="entry name" value="LDLR-related"/>
</dbReference>
<keyword evidence="17 21" id="KW-1015">Disulfide bond</keyword>
<feature type="domain" description="EGF-like" evidence="24">
    <location>
        <begin position="1363"/>
        <end position="1398"/>
    </location>
</feature>
<keyword evidence="5" id="KW-0963">Cytoplasm</keyword>
<dbReference type="InterPro" id="IPR000742">
    <property type="entry name" value="EGF"/>
</dbReference>
<keyword evidence="10" id="KW-0677">Repeat</keyword>
<keyword evidence="14" id="KW-1133">Transmembrane helix</keyword>
<dbReference type="InterPro" id="IPR001881">
    <property type="entry name" value="EGF-like_Ca-bd_dom"/>
</dbReference>
<dbReference type="PROSITE" id="PS01209">
    <property type="entry name" value="LDLRA_1"/>
    <property type="match status" value="5"/>
</dbReference>
<name>A0AAV6VXC5_9ARAC</name>
<feature type="disulfide bond" evidence="21">
    <location>
        <begin position="1249"/>
        <end position="1267"/>
    </location>
</feature>
<feature type="domain" description="EGF-like" evidence="24">
    <location>
        <begin position="296"/>
        <end position="329"/>
    </location>
</feature>
<evidence type="ECO:0000313" key="27">
    <source>
        <dbReference type="Proteomes" id="UP000827092"/>
    </source>
</evidence>
<dbReference type="SUPFAM" id="SSF50249">
    <property type="entry name" value="Nucleic acid-binding proteins"/>
    <property type="match status" value="1"/>
</dbReference>
<evidence type="ECO:0000259" key="25">
    <source>
        <dbReference type="SMART" id="SM01376"/>
    </source>
</evidence>
<dbReference type="InterPro" id="IPR012340">
    <property type="entry name" value="NA-bd_OB-fold"/>
</dbReference>
<evidence type="ECO:0000256" key="3">
    <source>
        <dbReference type="ARBA" id="ARBA00006016"/>
    </source>
</evidence>
<feature type="repeat" description="LDL-receptor class B" evidence="22">
    <location>
        <begin position="1576"/>
        <end position="1624"/>
    </location>
</feature>
<evidence type="ECO:0000256" key="2">
    <source>
        <dbReference type="ARBA" id="ARBA00004496"/>
    </source>
</evidence>
<sequence length="2619" mass="293178">MPPFTLKYKIKMEDEEVFQEANAGSSATYPVQCSSLRKNGFVMIKSRPCKVVEMSTSKTGKHGHAKVHLVGLDIFTNKKYEDLCPSTHNMDVPHVNRCDFQLIDISDDGFVTLMNDKGDTRDDLRVPEGEMGKKIRDEFGKEDTTVIVTVLSAVGEEQIVAFGRDIKVNVVKLDKRKKSVLQCFLACLIWCQVSQALPNIEAPVACQVGQFRCAVTGLCLPVGWLCDGEVDCSVGDTNDTTDEDSATCHKEAHPCPKNYFRCNDGITCRKLSKLCDGVNNCPDFSDEGPFCRNKSMCSGTNCTYGCKPSPKGPTCFCGEGKEPSGNECISPQCEREDLCDQVCNRKGASHECSCVAGYKSKGPKCIAINVPQKSPPTLVFTNSANLQHIFLNGSLARSNSLVKVAEKSPIDFNHRNETICWAVRGYNSSSLECCKAFDFTHRWELKLPLLYSQSTLSQIAFDWVSENWYFLDSDRAMLFVCKNSLSVCVTLIDTSFSKPKDIALDPTKGLIFYTLSSHSTSVLERAQMDGSDRKKLVTEKIVNPNGLTLDIPTESIYWVDTYLGTIEKISYNGTLRRTVIKNTYNFFPTATVNLCGISIFEDYLYVTNVYGNNILAIQKYNLTVPRSIKSNMTQPYAIRVFHRQKQPNVIHPCSVDNGQCEHLCIPLFKQSVPVVKCRCKIGYKLAKGLLGKKCISAKPSQFLLYGRGSPGAIKGISMDFPGKQEDVTIPVLGLNRPIALDYDARSQFIYYSDAQRFVIERQKIDGSQREVYLDRGLNNCEGLAVDWMGRNLYWTDEGLLSIFVAKLNDSSVKKMLIHEDLSHPKAIVLDPKRGMMYWSDWASDLKVTVGGKIKRAHMDGSNAEVFVGENLKWPNGLSIDYLDKKLYWCDAYLHRLERISLDGSNREVLFEDENKDVFRHRRYPYGLAHLDNIIFWSEYQRGLIQRLDLKTKNVTTLIEENPPVFQIKVFDIAMQTGINDCTGNNGGCSELCLPTPGKAICACRDGFVLSDDKVSCTGSMNYTEPTRCKDGEFECVKNLRCIDVRYLCDGDNDCGDGSDEDSSSGGKCEEFQCRADQFQCDHHRCISIHWMCDGEKDCKDGSDEEPIAQCLNTTCSSSMFTCKESGRCIPMTWTCDSDNDCGDGDVSDEHADCEYPECKAGEFRCENRRCVPLEYVCDGDDDCRDSSDEATCEEKCDGPNQFSCDGGTLCLSEELKCNGLPECKDESDELDCGETHPRQYSCHDGEFLCPEGMCIPSSWRCNLRWDCADRSDEMNCTTVTCDENEHMCDAKDQCILNSYVCDGHVDCDDKSDEKNCEGVFHSCAFPNRLCDNRTRCLNVTQYCDGTNDCTDGSDEGGMCEYEQCLLSGCKYLCQTTPEGHICYCPPGLLPTVDGNSCTEIPACEQWGICSQKCTQLKNRHKCSCEEGYYLGPDYYTCKSTDATEPYIIFSNRHELRSVDLKTMAVKPLISGLQNTVAVDFFHSEKGDMIFWTDVVEDKIYCGSIMSGSLTNIEVVVQTGLATAEGLAVDWLGENLYWVESNLDQIEVARLSGLHRRTLIASNMENPRAIALDPRFGMIFWTDWDTSAPRIERASMSGRGRIIICRVDDITDGAWPNGLTLDYIALRVYWIDARSDSIHTITYAGKDHREVLRSHESLSHPFSIALFGNYVYWTDWRTNSVLRANKWNGTDVRVVQRAITQPFDIMVHHPSRQPKGNATNPCKENNGGCSHLCLLSFNSTRDCDCPHLMSLASDNKTCYKNEKVLLFTRQNEIRGVELTMPYYNMIPPLSLPKVMKVHQIGYVASQHQIYWSDSDLSEVKRANLSGSSVETLIDSVLDSPEGFAVDWASGNLFVSSAPSDGPSRIIASNLDGEFIVDIITENLHNPRSLAVDPFDGILFWSDHGAVNIDPVIEMSKMDGSDREVLLTGSFDTKLNVAISLTVDFSSPKYLYFVDSGHHAIRRILIKSKKLETLPIKVEFLQKPCALTVYHDTLLYATSVDGNLHTVNKNTGENHTVLREATEGIFGLKVYDEEVQKGTSICSVKNGNCSHICLPISASQRVCKCTQGFHKDPKNDTNCLGTSTFLLYSSNWGIHGLSLDDKAPLAPVLAPVSRITMASNLDFYDAEDYIYWADNDGGFITRVKRDMTHREVVVKGVENIEGFSIDWVAGNIYWIDGSFGCIEVAHLNGSNRYVVVSGKMSKPKNLVVHPYLGLMFWCDWEVPPKIEVASLDGSNRRDLINTSLQMVQDMAIDFQGGKLYWTDTRTHTIERADLDGGHREVVAGSDTVEKPVSVAVYGDTIYWTDMQKGGGAIFRMDKKGENVKLVKQHSEDTLKDLIVYHSRNLSDQSRKSPSIANPCVRKCRNGTCDSFGRCGTNLCLFKGNGSYTCACSHGQLAEDGHSCKPYDAFIMFSRVLKIESIHVFDENNPNAPYPSINSKIHMRNVIGLASDYHQKRIFFSDIQRGTINSVLFNGSDPTVLIEKQGSVEGLAYDPVHQDLYWTSHSNSSLSRINLASYNSTPEVIIQLGIDDKPRGIDVDSCASRIYWTNWNTGNPCIQRAFLSGFDLQSIIETNIRMPNALALDHATQKLYWSDARLDKVERCNLDGTERYVSTDLFIFIT</sequence>
<feature type="domain" description="Translation initiation factor 5A C-terminal" evidence="25">
    <location>
        <begin position="94"/>
        <end position="163"/>
    </location>
</feature>
<dbReference type="FunFam" id="2.10.25.10:FF:000009">
    <property type="entry name" value="Low-density lipoprotein receptor isoform 1"/>
    <property type="match status" value="1"/>
</dbReference>
<comment type="caution">
    <text evidence="26">The sequence shown here is derived from an EMBL/GenBank/DDBJ whole genome shotgun (WGS) entry which is preliminary data.</text>
</comment>
<dbReference type="SUPFAM" id="SSF50104">
    <property type="entry name" value="Translation proteins SH3-like domain"/>
    <property type="match status" value="1"/>
</dbReference>
<dbReference type="InterPro" id="IPR002172">
    <property type="entry name" value="LDrepeatLR_classA_rpt"/>
</dbReference>
<keyword evidence="19" id="KW-0325">Glycoprotein</keyword>
<dbReference type="SUPFAM" id="SSF57184">
    <property type="entry name" value="Growth factor receptor domain"/>
    <property type="match status" value="2"/>
</dbReference>
<reference evidence="26 27" key="1">
    <citation type="journal article" date="2022" name="Nat. Ecol. Evol.">
        <title>A masculinizing supergene underlies an exaggerated male reproductive morph in a spider.</title>
        <authorList>
            <person name="Hendrickx F."/>
            <person name="De Corte Z."/>
            <person name="Sonet G."/>
            <person name="Van Belleghem S.M."/>
            <person name="Kostlbacher S."/>
            <person name="Vangestel C."/>
        </authorList>
    </citation>
    <scope>NUCLEOTIDE SEQUENCE [LARGE SCALE GENOMIC DNA]</scope>
    <source>
        <strain evidence="26">W744_W776</strain>
    </source>
</reference>
<feature type="domain" description="EGF-like" evidence="24">
    <location>
        <begin position="652"/>
        <end position="695"/>
    </location>
</feature>
<dbReference type="Pfam" id="PF14670">
    <property type="entry name" value="FXa_inhibition"/>
    <property type="match status" value="2"/>
</dbReference>
<feature type="domain" description="EGF-like" evidence="24">
    <location>
        <begin position="1720"/>
        <end position="1758"/>
    </location>
</feature>
<keyword evidence="8" id="KW-0812">Transmembrane</keyword>
<keyword evidence="7" id="KW-0254">Endocytosis</keyword>
<dbReference type="InterPro" id="IPR011042">
    <property type="entry name" value="6-blade_b-propeller_TolB-like"/>
</dbReference>
<dbReference type="InterPro" id="IPR019769">
    <property type="entry name" value="Trans_elong_IF5A_hypusine_site"/>
</dbReference>
<dbReference type="GO" id="GO:0005886">
    <property type="term" value="C:plasma membrane"/>
    <property type="evidence" value="ECO:0007669"/>
    <property type="project" value="TreeGrafter"/>
</dbReference>
<keyword evidence="12" id="KW-0694">RNA-binding</keyword>
<evidence type="ECO:0000259" key="24">
    <source>
        <dbReference type="SMART" id="SM00181"/>
    </source>
</evidence>
<dbReference type="InterPro" id="IPR001884">
    <property type="entry name" value="IF5A-like"/>
</dbReference>
<feature type="domain" description="EGF-like" evidence="24">
    <location>
        <begin position="1157"/>
        <end position="1193"/>
    </location>
</feature>
<dbReference type="NCBIfam" id="TIGR00037">
    <property type="entry name" value="eIF_5A"/>
    <property type="match status" value="1"/>
</dbReference>
<feature type="disulfide bond" evidence="21">
    <location>
        <begin position="1242"/>
        <end position="1254"/>
    </location>
</feature>
<feature type="repeat" description="LDL-receptor class B" evidence="22">
    <location>
        <begin position="1806"/>
        <end position="1848"/>
    </location>
</feature>
<feature type="disulfide bond" evidence="21">
    <location>
        <begin position="1080"/>
        <end position="1098"/>
    </location>
</feature>
<dbReference type="InterPro" id="IPR020189">
    <property type="entry name" value="IF5A_C"/>
</dbReference>
<dbReference type="PROSITE" id="PS00302">
    <property type="entry name" value="IF5A_HYPUSINE"/>
    <property type="match status" value="1"/>
</dbReference>
<keyword evidence="9" id="KW-0732">Signal</keyword>
<dbReference type="SMART" id="SM00181">
    <property type="entry name" value="EGF"/>
    <property type="match status" value="11"/>
</dbReference>
<feature type="domain" description="EGF-like" evidence="24">
    <location>
        <begin position="980"/>
        <end position="1017"/>
    </location>
</feature>
<dbReference type="InterPro" id="IPR009030">
    <property type="entry name" value="Growth_fac_rcpt_cys_sf"/>
</dbReference>
<evidence type="ECO:0000256" key="10">
    <source>
        <dbReference type="ARBA" id="ARBA00022737"/>
    </source>
</evidence>
<dbReference type="Pfam" id="PF00057">
    <property type="entry name" value="Ldl_recept_a"/>
    <property type="match status" value="7"/>
</dbReference>
<dbReference type="InterPro" id="IPR023415">
    <property type="entry name" value="LDLR_class-A_CS"/>
</dbReference>
<feature type="repeat" description="LDL-receptor class B" evidence="22">
    <location>
        <begin position="2255"/>
        <end position="2298"/>
    </location>
</feature>
<gene>
    <name evidence="26" type="ORF">JTE90_028559</name>
</gene>
<dbReference type="FunFam" id="2.120.10.30:FF:000132">
    <property type="entry name" value="Uncharacterized protein"/>
    <property type="match status" value="2"/>
</dbReference>
<dbReference type="GO" id="GO:0045901">
    <property type="term" value="P:positive regulation of translational elongation"/>
    <property type="evidence" value="ECO:0007669"/>
    <property type="project" value="InterPro"/>
</dbReference>
<feature type="disulfide bond" evidence="21">
    <location>
        <begin position="1073"/>
        <end position="1085"/>
    </location>
</feature>
<dbReference type="Pfam" id="PF21485">
    <property type="entry name" value="IF5A-like_N"/>
    <property type="match status" value="1"/>
</dbReference>
<dbReference type="FunFam" id="2.40.50.140:FF:000034">
    <property type="entry name" value="Eukaryotic translation initiation factor 5A"/>
    <property type="match status" value="1"/>
</dbReference>